<dbReference type="Pfam" id="PF14520">
    <property type="entry name" value="HHH_5"/>
    <property type="match status" value="1"/>
</dbReference>
<feature type="binding site" evidence="14">
    <location>
        <position position="113"/>
    </location>
    <ligand>
        <name>NAD(+)</name>
        <dbReference type="ChEBI" id="CHEBI:57540"/>
    </ligand>
</feature>
<dbReference type="GO" id="GO:0006260">
    <property type="term" value="P:DNA replication"/>
    <property type="evidence" value="ECO:0007669"/>
    <property type="project" value="UniProtKB-KW"/>
</dbReference>
<evidence type="ECO:0000256" key="8">
    <source>
        <dbReference type="ARBA" id="ARBA00022833"/>
    </source>
</evidence>
<comment type="function">
    <text evidence="1 14">DNA ligase that catalyzes the formation of phosphodiester linkages between 5'-phosphoryl and 3'-hydroxyl groups in double-stranded DNA using NAD as a coenzyme and as the energy source for the reaction. It is essential for DNA replication and repair of damaged DNA.</text>
</comment>
<evidence type="ECO:0000256" key="6">
    <source>
        <dbReference type="ARBA" id="ARBA00022723"/>
    </source>
</evidence>
<evidence type="ECO:0000256" key="7">
    <source>
        <dbReference type="ARBA" id="ARBA00022763"/>
    </source>
</evidence>
<dbReference type="FunFam" id="6.20.10.30:FF:000001">
    <property type="entry name" value="DNA ligase"/>
    <property type="match status" value="1"/>
</dbReference>
<dbReference type="InterPro" id="IPR041663">
    <property type="entry name" value="DisA/LigA_HHH"/>
</dbReference>
<dbReference type="PROSITE" id="PS01055">
    <property type="entry name" value="DNA_LIGASE_N1"/>
    <property type="match status" value="1"/>
</dbReference>
<dbReference type="Pfam" id="PF00533">
    <property type="entry name" value="BRCT"/>
    <property type="match status" value="1"/>
</dbReference>
<dbReference type="SUPFAM" id="SSF56091">
    <property type="entry name" value="DNA ligase/mRNA capping enzyme, catalytic domain"/>
    <property type="match status" value="1"/>
</dbReference>
<dbReference type="InterPro" id="IPR010994">
    <property type="entry name" value="RuvA_2-like"/>
</dbReference>
<feature type="binding site" evidence="14">
    <location>
        <position position="290"/>
    </location>
    <ligand>
        <name>NAD(+)</name>
        <dbReference type="ChEBI" id="CHEBI:57540"/>
    </ligand>
</feature>
<dbReference type="PIRSF" id="PIRSF001604">
    <property type="entry name" value="LigA"/>
    <property type="match status" value="1"/>
</dbReference>
<dbReference type="GO" id="GO:0003677">
    <property type="term" value="F:DNA binding"/>
    <property type="evidence" value="ECO:0007669"/>
    <property type="project" value="InterPro"/>
</dbReference>
<feature type="binding site" evidence="14">
    <location>
        <position position="314"/>
    </location>
    <ligand>
        <name>NAD(+)</name>
        <dbReference type="ChEBI" id="CHEBI:57540"/>
    </ligand>
</feature>
<dbReference type="Gene3D" id="2.40.50.140">
    <property type="entry name" value="Nucleic acid-binding proteins"/>
    <property type="match status" value="1"/>
</dbReference>
<dbReference type="InterPro" id="IPR013839">
    <property type="entry name" value="DNAligase_adenylation"/>
</dbReference>
<dbReference type="SMART" id="SM00278">
    <property type="entry name" value="HhH1"/>
    <property type="match status" value="4"/>
</dbReference>
<keyword evidence="14" id="KW-0464">Manganese</keyword>
<dbReference type="SMART" id="SM00292">
    <property type="entry name" value="BRCT"/>
    <property type="match status" value="1"/>
</dbReference>
<dbReference type="InterPro" id="IPR013840">
    <property type="entry name" value="DNAligase_N"/>
</dbReference>
<dbReference type="GO" id="GO:0006281">
    <property type="term" value="P:DNA repair"/>
    <property type="evidence" value="ECO:0007669"/>
    <property type="project" value="UniProtKB-KW"/>
</dbReference>
<evidence type="ECO:0000256" key="9">
    <source>
        <dbReference type="ARBA" id="ARBA00022842"/>
    </source>
</evidence>
<dbReference type="GO" id="GO:0046872">
    <property type="term" value="F:metal ion binding"/>
    <property type="evidence" value="ECO:0007669"/>
    <property type="project" value="UniProtKB-KW"/>
</dbReference>
<protein>
    <recommendedName>
        <fullName evidence="3 14">DNA ligase</fullName>
        <ecNumber evidence="2 14">6.5.1.2</ecNumber>
    </recommendedName>
    <alternativeName>
        <fullName evidence="14">Polydeoxyribonucleotide synthase [NAD(+)]</fullName>
    </alternativeName>
</protein>
<dbReference type="InterPro" id="IPR018239">
    <property type="entry name" value="DNA_ligase_AS"/>
</dbReference>
<evidence type="ECO:0000313" key="17">
    <source>
        <dbReference type="EMBL" id="VUS80681.1"/>
    </source>
</evidence>
<keyword evidence="5 14" id="KW-0235">DNA replication</keyword>
<keyword evidence="6 14" id="KW-0479">Metal-binding</keyword>
<evidence type="ECO:0000256" key="15">
    <source>
        <dbReference type="RuleBase" id="RU000618"/>
    </source>
</evidence>
<dbReference type="Pfam" id="PF01653">
    <property type="entry name" value="DNA_ligase_aden"/>
    <property type="match status" value="1"/>
</dbReference>
<dbReference type="PANTHER" id="PTHR23389:SF9">
    <property type="entry name" value="DNA LIGASE"/>
    <property type="match status" value="1"/>
</dbReference>
<comment type="cofactor">
    <cofactor evidence="14">
        <name>Mg(2+)</name>
        <dbReference type="ChEBI" id="CHEBI:18420"/>
    </cofactor>
    <cofactor evidence="14">
        <name>Mn(2+)</name>
        <dbReference type="ChEBI" id="CHEBI:29035"/>
    </cofactor>
</comment>
<evidence type="ECO:0000256" key="2">
    <source>
        <dbReference type="ARBA" id="ARBA00012722"/>
    </source>
</evidence>
<evidence type="ECO:0000256" key="12">
    <source>
        <dbReference type="ARBA" id="ARBA00034005"/>
    </source>
</evidence>
<dbReference type="FunFam" id="1.10.287.610:FF:000002">
    <property type="entry name" value="DNA ligase"/>
    <property type="match status" value="1"/>
</dbReference>
<dbReference type="PROSITE" id="PS50172">
    <property type="entry name" value="BRCT"/>
    <property type="match status" value="1"/>
</dbReference>
<evidence type="ECO:0000256" key="10">
    <source>
        <dbReference type="ARBA" id="ARBA00023027"/>
    </source>
</evidence>
<dbReference type="Pfam" id="PF03120">
    <property type="entry name" value="OB_DNA_ligase"/>
    <property type="match status" value="1"/>
</dbReference>
<evidence type="ECO:0000256" key="3">
    <source>
        <dbReference type="ARBA" id="ARBA00013308"/>
    </source>
</evidence>
<dbReference type="RefSeq" id="WP_142445911.1">
    <property type="nucleotide sequence ID" value="NZ_CABGGO010000027.1"/>
</dbReference>
<keyword evidence="10 14" id="KW-0520">NAD</keyword>
<keyword evidence="8 14" id="KW-0862">Zinc</keyword>
<dbReference type="SUPFAM" id="SSF50249">
    <property type="entry name" value="Nucleic acid-binding proteins"/>
    <property type="match status" value="1"/>
</dbReference>
<dbReference type="HAMAP" id="MF_01588">
    <property type="entry name" value="DNA_ligase_A"/>
    <property type="match status" value="1"/>
</dbReference>
<gene>
    <name evidence="14 17" type="primary">ligA</name>
    <name evidence="17" type="ORF">SB6410_03461</name>
</gene>
<evidence type="ECO:0000256" key="14">
    <source>
        <dbReference type="HAMAP-Rule" id="MF_01588"/>
    </source>
</evidence>
<dbReference type="Gene3D" id="1.10.150.20">
    <property type="entry name" value="5' to 3' exonuclease, C-terminal subdomain"/>
    <property type="match status" value="2"/>
</dbReference>
<dbReference type="InterPro" id="IPR033136">
    <property type="entry name" value="DNA_ligase_CS"/>
</dbReference>
<dbReference type="InterPro" id="IPR001357">
    <property type="entry name" value="BRCT_dom"/>
</dbReference>
<dbReference type="FunFam" id="3.40.50.10190:FF:000004">
    <property type="entry name" value="DNA ligase"/>
    <property type="match status" value="1"/>
</dbReference>
<feature type="binding site" evidence="14">
    <location>
        <position position="408"/>
    </location>
    <ligand>
        <name>Zn(2+)</name>
        <dbReference type="ChEBI" id="CHEBI:29105"/>
    </ligand>
</feature>
<evidence type="ECO:0000313" key="18">
    <source>
        <dbReference type="Proteomes" id="UP000318567"/>
    </source>
</evidence>
<dbReference type="EMBL" id="CABGGO010000027">
    <property type="protein sequence ID" value="VUS80681.1"/>
    <property type="molecule type" value="Genomic_DNA"/>
</dbReference>
<dbReference type="CDD" id="cd00114">
    <property type="entry name" value="LIGANc"/>
    <property type="match status" value="1"/>
</dbReference>
<dbReference type="AlphaFoldDB" id="A0A9Q9UL79"/>
<dbReference type="GO" id="GO:0003911">
    <property type="term" value="F:DNA ligase (NAD+) activity"/>
    <property type="evidence" value="ECO:0007669"/>
    <property type="project" value="UniProtKB-UniRule"/>
</dbReference>
<comment type="caution">
    <text evidence="14">Lacks conserved residue(s) required for the propagation of feature annotation.</text>
</comment>
<evidence type="ECO:0000256" key="11">
    <source>
        <dbReference type="ARBA" id="ARBA00023204"/>
    </source>
</evidence>
<dbReference type="SUPFAM" id="SSF52113">
    <property type="entry name" value="BRCT domain"/>
    <property type="match status" value="1"/>
</dbReference>
<organism evidence="17 18">
    <name type="scientific">Klebsiella pasteurii</name>
    <dbReference type="NCBI Taxonomy" id="2587529"/>
    <lineage>
        <taxon>Bacteria</taxon>
        <taxon>Pseudomonadati</taxon>
        <taxon>Pseudomonadota</taxon>
        <taxon>Gammaproteobacteria</taxon>
        <taxon>Enterobacterales</taxon>
        <taxon>Enterobacteriaceae</taxon>
        <taxon>Klebsiella/Raoultella group</taxon>
        <taxon>Klebsiella</taxon>
    </lineage>
</organism>
<feature type="binding site" evidence="14">
    <location>
        <position position="411"/>
    </location>
    <ligand>
        <name>Zn(2+)</name>
        <dbReference type="ChEBI" id="CHEBI:29105"/>
    </ligand>
</feature>
<feature type="domain" description="BRCT" evidence="16">
    <location>
        <begin position="593"/>
        <end position="674"/>
    </location>
</feature>
<feature type="binding site" evidence="14">
    <location>
        <begin position="81"/>
        <end position="82"/>
    </location>
    <ligand>
        <name>NAD(+)</name>
        <dbReference type="ChEBI" id="CHEBI:57540"/>
    </ligand>
</feature>
<feature type="binding site" evidence="14">
    <location>
        <begin position="32"/>
        <end position="36"/>
    </location>
    <ligand>
        <name>NAD(+)</name>
        <dbReference type="ChEBI" id="CHEBI:57540"/>
    </ligand>
</feature>
<feature type="binding site" evidence="14">
    <location>
        <position position="173"/>
    </location>
    <ligand>
        <name>NAD(+)</name>
        <dbReference type="ChEBI" id="CHEBI:57540"/>
    </ligand>
</feature>
<dbReference type="InterPro" id="IPR004149">
    <property type="entry name" value="Znf_DNAligase_C4"/>
</dbReference>
<dbReference type="FunFam" id="2.40.50.140:FF:000012">
    <property type="entry name" value="DNA ligase"/>
    <property type="match status" value="1"/>
</dbReference>
<dbReference type="InterPro" id="IPR001679">
    <property type="entry name" value="DNA_ligase"/>
</dbReference>
<dbReference type="NCBIfam" id="NF005932">
    <property type="entry name" value="PRK07956.1"/>
    <property type="match status" value="1"/>
</dbReference>
<feature type="binding site" evidence="14">
    <location>
        <position position="136"/>
    </location>
    <ligand>
        <name>NAD(+)</name>
        <dbReference type="ChEBI" id="CHEBI:57540"/>
    </ligand>
</feature>
<dbReference type="Gene3D" id="3.30.470.30">
    <property type="entry name" value="DNA ligase/mRNA capping enzyme"/>
    <property type="match status" value="1"/>
</dbReference>
<evidence type="ECO:0000256" key="13">
    <source>
        <dbReference type="ARBA" id="ARBA00060881"/>
    </source>
</evidence>
<dbReference type="FunFam" id="1.10.150.20:FF:000007">
    <property type="entry name" value="DNA ligase"/>
    <property type="match status" value="1"/>
</dbReference>
<dbReference type="PANTHER" id="PTHR23389">
    <property type="entry name" value="CHROMOSOME TRANSMISSION FIDELITY FACTOR 18"/>
    <property type="match status" value="1"/>
</dbReference>
<feature type="active site" description="N6-AMP-lysine intermediate" evidence="14">
    <location>
        <position position="115"/>
    </location>
</feature>
<dbReference type="FunFam" id="1.10.150.20:FF:000006">
    <property type="entry name" value="DNA ligase"/>
    <property type="match status" value="1"/>
</dbReference>
<dbReference type="InterPro" id="IPR012340">
    <property type="entry name" value="NA-bd_OB-fold"/>
</dbReference>
<dbReference type="SUPFAM" id="SSF47781">
    <property type="entry name" value="RuvA domain 2-like"/>
    <property type="match status" value="1"/>
</dbReference>
<comment type="caution">
    <text evidence="17">The sequence shown here is derived from an EMBL/GenBank/DDBJ whole genome shotgun (WGS) entry which is preliminary data.</text>
</comment>
<feature type="binding site" evidence="14">
    <location>
        <position position="432"/>
    </location>
    <ligand>
        <name>Zn(2+)</name>
        <dbReference type="ChEBI" id="CHEBI:29105"/>
    </ligand>
</feature>
<dbReference type="FunFam" id="3.30.470.30:FF:000001">
    <property type="entry name" value="DNA ligase"/>
    <property type="match status" value="1"/>
</dbReference>
<dbReference type="InterPro" id="IPR003583">
    <property type="entry name" value="Hlx-hairpin-Hlx_DNA-bd_motif"/>
</dbReference>
<reference evidence="17 18" key="1">
    <citation type="submission" date="2019-07" db="EMBL/GenBank/DDBJ databases">
        <authorList>
            <person name="Brisse S."/>
            <person name="Rodrigues C."/>
            <person name="Thorpe H."/>
        </authorList>
    </citation>
    <scope>NUCLEOTIDE SEQUENCE [LARGE SCALE GENOMIC DNA]</scope>
    <source>
        <strain evidence="17">SB6410</strain>
    </source>
</reference>
<dbReference type="CDD" id="cd17748">
    <property type="entry name" value="BRCT_DNA_ligase_like"/>
    <property type="match status" value="1"/>
</dbReference>
<evidence type="ECO:0000256" key="5">
    <source>
        <dbReference type="ARBA" id="ARBA00022705"/>
    </source>
</evidence>
<accession>A0A9Q9UL79</accession>
<keyword evidence="7 14" id="KW-0227">DNA damage</keyword>
<dbReference type="Gene3D" id="1.10.287.610">
    <property type="entry name" value="Helix hairpin bin"/>
    <property type="match status" value="1"/>
</dbReference>
<dbReference type="Gene3D" id="3.40.50.10190">
    <property type="entry name" value="BRCT domain"/>
    <property type="match status" value="1"/>
</dbReference>
<name>A0A9Q9UL79_9ENTR</name>
<dbReference type="Gene3D" id="6.20.10.30">
    <property type="match status" value="1"/>
</dbReference>
<dbReference type="Pfam" id="PF03119">
    <property type="entry name" value="DNA_ligase_ZBD"/>
    <property type="match status" value="1"/>
</dbReference>
<comment type="similarity">
    <text evidence="13 14">Belongs to the NAD-dependent DNA ligase family. LigA subfamily.</text>
</comment>
<dbReference type="EC" id="6.5.1.2" evidence="2 14"/>
<sequence>MESNEQKLTELRTTLRHHEYLYHVMDTPEIPDAEYDRLMRELRELEAQHPELITLDSPTQRVGAAPLAAFSQIRHEVPMLSLDNVFDEESFLAFNKRVQDRLKNTDDLTYCCELKLDGLAVSILYENGVLVQAATRGDGTTGEDITSNVRTIRAIPLKLHGDNIPQRLEVRGEVFLPQAGFEKINEEARRTGGKVFANPRNAAAGSLRQLDPRITAKRPLTFFCYGVGVLEGGELPRSHSARLQQFKFWGLPVSERVKLCHSPEEVLTYYRKVEEDRPNLGFDIDGVVIKVDSLDLQEQLGFVARAPRWAVAFKFPAQEQMTFVRDVEFQVGRTGAITPVARLEPVQVAGVLVSNATLHNADEIERLGLRIGDKVVIRRAGDVIPQVVNVVLSERPEETREIVFPTHCPVCHSDVERVEGEVVTRCTGGLICGAQRKEALKHFVSRRALDVEGMGDKIIDQLVEKEYVHTPADLFQLTPGKLTGLDRMGPKSAQNVVDALEKSKETTFARFLYALGIREVGEATAAGLAAHFGTIEALEQASIGDLQKVPDVGIVVATHVRNFFAEESNREVIAQLRKEGVRWPAPVVVNAEEIDSPFAGKTVVLTGSLSQLSRDEAKAQLVALGAKVAGSVSKKTDLVIAGEAAGSKLAKAQELGIAVIDENEMLRLLGESRG</sequence>
<dbReference type="PROSITE" id="PS01056">
    <property type="entry name" value="DNA_LIGASE_N2"/>
    <property type="match status" value="1"/>
</dbReference>
<dbReference type="InterPro" id="IPR036420">
    <property type="entry name" value="BRCT_dom_sf"/>
</dbReference>
<dbReference type="Proteomes" id="UP000318567">
    <property type="component" value="Unassembled WGS sequence"/>
</dbReference>
<keyword evidence="4 14" id="KW-0436">Ligase</keyword>
<keyword evidence="9 14" id="KW-0460">Magnesium</keyword>
<evidence type="ECO:0000259" key="16">
    <source>
        <dbReference type="PROSITE" id="PS50172"/>
    </source>
</evidence>
<dbReference type="InterPro" id="IPR004150">
    <property type="entry name" value="NAD_DNA_ligase_OB"/>
</dbReference>
<dbReference type="SMART" id="SM00532">
    <property type="entry name" value="LIGANc"/>
    <property type="match status" value="1"/>
</dbReference>
<evidence type="ECO:0000256" key="1">
    <source>
        <dbReference type="ARBA" id="ARBA00004067"/>
    </source>
</evidence>
<evidence type="ECO:0000256" key="4">
    <source>
        <dbReference type="ARBA" id="ARBA00022598"/>
    </source>
</evidence>
<dbReference type="GO" id="GO:0005829">
    <property type="term" value="C:cytosol"/>
    <property type="evidence" value="ECO:0007669"/>
    <property type="project" value="TreeGrafter"/>
</dbReference>
<dbReference type="Pfam" id="PF12826">
    <property type="entry name" value="HHH_2"/>
    <property type="match status" value="1"/>
</dbReference>
<comment type="catalytic activity">
    <reaction evidence="12 14 15">
        <text>NAD(+) + (deoxyribonucleotide)n-3'-hydroxyl + 5'-phospho-(deoxyribonucleotide)m = (deoxyribonucleotide)n+m + AMP + beta-nicotinamide D-nucleotide.</text>
        <dbReference type="EC" id="6.5.1.2"/>
    </reaction>
</comment>
<proteinExistence type="inferred from homology"/>
<dbReference type="NCBIfam" id="TIGR00575">
    <property type="entry name" value="dnlj"/>
    <property type="match status" value="1"/>
</dbReference>
<keyword evidence="11 14" id="KW-0234">DNA repair</keyword>